<dbReference type="RefSeq" id="WP_044217161.1">
    <property type="nucleotide sequence ID" value="NZ_JBKAGJ010000001.1"/>
</dbReference>
<dbReference type="AlphaFoldDB" id="A0A098S9G5"/>
<dbReference type="PROSITE" id="PS51352">
    <property type="entry name" value="THIOREDOXIN_2"/>
    <property type="match status" value="1"/>
</dbReference>
<dbReference type="GO" id="GO:0006950">
    <property type="term" value="P:response to stress"/>
    <property type="evidence" value="ECO:0007669"/>
    <property type="project" value="UniProtKB-ARBA"/>
</dbReference>
<dbReference type="Gene3D" id="1.25.40.10">
    <property type="entry name" value="Tetratricopeptide repeat domain"/>
    <property type="match status" value="1"/>
</dbReference>
<sequence>MKKLSIAIALIAALATAGLAQEGIQFEDGNWKKILAKAADQDRLIFVDAYAEWCGPCKMMARDVFTQAEVGEYYNNNFVNAKIDMEKGEGMGLARKYKVRAYPTLLFIDANGELVHRAVGYQDAEAFLQLGREAQDPSRQIASMERKFEAGERDPEFLKNYAIAAADAMAANANEIATAYLSTQKDWTGEIEMQLIFQAATKMDDPYFKEILKRREAYEALFSERYITAKIQRAIMQTLSAADGEEKMMADAEAKFKAAFPDNPGPIFANFKMNYYRVNDPTAFPQAAVDYLTDYPSEDANELNSIAWTFYESVDDKKMLKEAVKWAERSVEIESTFYNNDTLAALYYKLGNKKAAKAAAKKAIELAKASGEDYTETKELLEKIERL</sequence>
<gene>
    <name evidence="3" type="ORF">IX84_05570</name>
</gene>
<feature type="chain" id="PRO_5001940002" description="Thioredoxin domain-containing protein" evidence="1">
    <location>
        <begin position="21"/>
        <end position="387"/>
    </location>
</feature>
<protein>
    <recommendedName>
        <fullName evidence="2">Thioredoxin domain-containing protein</fullName>
    </recommendedName>
</protein>
<dbReference type="Gene3D" id="3.40.30.10">
    <property type="entry name" value="Glutaredoxin"/>
    <property type="match status" value="1"/>
</dbReference>
<dbReference type="SUPFAM" id="SSF52833">
    <property type="entry name" value="Thioredoxin-like"/>
    <property type="match status" value="1"/>
</dbReference>
<keyword evidence="4" id="KW-1185">Reference proteome</keyword>
<reference evidence="3 4" key="1">
    <citation type="journal article" date="2014" name="Int. J. Syst. Evol. Microbiol.">
        <title>Phaeodactylibacter xiamenensis gen. nov., sp. nov., a member of the family Saprospiraceae isolated from the marine alga Phaeodactylum tricornutum.</title>
        <authorList>
            <person name="Chen Z.Jr."/>
            <person name="Lei X."/>
            <person name="Lai Q."/>
            <person name="Li Y."/>
            <person name="Zhang B."/>
            <person name="Zhang J."/>
            <person name="Zhang H."/>
            <person name="Yang L."/>
            <person name="Zheng W."/>
            <person name="Tian Y."/>
            <person name="Yu Z."/>
            <person name="Xu H.Jr."/>
            <person name="Zheng T."/>
        </authorList>
    </citation>
    <scope>NUCLEOTIDE SEQUENCE [LARGE SCALE GENOMIC DNA]</scope>
    <source>
        <strain evidence="3 4">KD52</strain>
    </source>
</reference>
<evidence type="ECO:0000313" key="3">
    <source>
        <dbReference type="EMBL" id="KGE89219.1"/>
    </source>
</evidence>
<dbReference type="EMBL" id="JPOS01000012">
    <property type="protein sequence ID" value="KGE89219.1"/>
    <property type="molecule type" value="Genomic_DNA"/>
</dbReference>
<dbReference type="GO" id="GO:0045454">
    <property type="term" value="P:cell redox homeostasis"/>
    <property type="evidence" value="ECO:0007669"/>
    <property type="project" value="TreeGrafter"/>
</dbReference>
<feature type="signal peptide" evidence="1">
    <location>
        <begin position="1"/>
        <end position="20"/>
    </location>
</feature>
<dbReference type="SUPFAM" id="SSF48452">
    <property type="entry name" value="TPR-like"/>
    <property type="match status" value="1"/>
</dbReference>
<dbReference type="CDD" id="cd02947">
    <property type="entry name" value="TRX_family"/>
    <property type="match status" value="1"/>
</dbReference>
<keyword evidence="1" id="KW-0732">Signal</keyword>
<proteinExistence type="predicted"/>
<evidence type="ECO:0000313" key="4">
    <source>
        <dbReference type="Proteomes" id="UP000029736"/>
    </source>
</evidence>
<dbReference type="OrthoDB" id="120730at2"/>
<dbReference type="InterPro" id="IPR013766">
    <property type="entry name" value="Thioredoxin_domain"/>
</dbReference>
<dbReference type="InterPro" id="IPR011990">
    <property type="entry name" value="TPR-like_helical_dom_sf"/>
</dbReference>
<dbReference type="Pfam" id="PF00085">
    <property type="entry name" value="Thioredoxin"/>
    <property type="match status" value="1"/>
</dbReference>
<accession>A0A098S9G5</accession>
<dbReference type="STRING" id="1524460.IX84_05570"/>
<name>A0A098S9G5_9BACT</name>
<dbReference type="PANTHER" id="PTHR43601">
    <property type="entry name" value="THIOREDOXIN, MITOCHONDRIAL"/>
    <property type="match status" value="1"/>
</dbReference>
<dbReference type="PANTHER" id="PTHR43601:SF3">
    <property type="entry name" value="THIOREDOXIN, MITOCHONDRIAL"/>
    <property type="match status" value="1"/>
</dbReference>
<evidence type="ECO:0000256" key="1">
    <source>
        <dbReference type="SAM" id="SignalP"/>
    </source>
</evidence>
<feature type="domain" description="Thioredoxin" evidence="2">
    <location>
        <begin position="15"/>
        <end position="136"/>
    </location>
</feature>
<dbReference type="Proteomes" id="UP000029736">
    <property type="component" value="Unassembled WGS sequence"/>
</dbReference>
<organism evidence="3 4">
    <name type="scientific">Phaeodactylibacter xiamenensis</name>
    <dbReference type="NCBI Taxonomy" id="1524460"/>
    <lineage>
        <taxon>Bacteria</taxon>
        <taxon>Pseudomonadati</taxon>
        <taxon>Bacteroidota</taxon>
        <taxon>Saprospiria</taxon>
        <taxon>Saprospirales</taxon>
        <taxon>Haliscomenobacteraceae</taxon>
        <taxon>Phaeodactylibacter</taxon>
    </lineage>
</organism>
<comment type="caution">
    <text evidence="3">The sequence shown here is derived from an EMBL/GenBank/DDBJ whole genome shotgun (WGS) entry which is preliminary data.</text>
</comment>
<evidence type="ECO:0000259" key="2">
    <source>
        <dbReference type="PROSITE" id="PS51352"/>
    </source>
</evidence>
<dbReference type="InterPro" id="IPR036249">
    <property type="entry name" value="Thioredoxin-like_sf"/>
</dbReference>